<dbReference type="STRING" id="889306.KP78_03190"/>
<sequence>MKSIRKGNDHMKEFDTIIHNRTVVFSDGVKKTNIAIKKTGKSQR</sequence>
<gene>
    <name evidence="1" type="ORF">KP78_03190</name>
</gene>
<proteinExistence type="predicted"/>
<dbReference type="Proteomes" id="UP000031938">
    <property type="component" value="Unassembled WGS sequence"/>
</dbReference>
<comment type="caution">
    <text evidence="1">The sequence shown here is derived from an EMBL/GenBank/DDBJ whole genome shotgun (WGS) entry which is preliminary data.</text>
</comment>
<evidence type="ECO:0000313" key="1">
    <source>
        <dbReference type="EMBL" id="KIL51949.1"/>
    </source>
</evidence>
<dbReference type="EMBL" id="JXRP01000006">
    <property type="protein sequence ID" value="KIL51949.1"/>
    <property type="molecule type" value="Genomic_DNA"/>
</dbReference>
<protein>
    <submittedName>
        <fullName evidence="1">Uncharacterized protein</fullName>
    </submittedName>
</protein>
<accession>A0A0C2SDA5</accession>
<dbReference type="AlphaFoldDB" id="A0A0C2SDA5"/>
<evidence type="ECO:0000313" key="2">
    <source>
        <dbReference type="Proteomes" id="UP000031938"/>
    </source>
</evidence>
<keyword evidence="2" id="KW-1185">Reference proteome</keyword>
<name>A0A0C2SDA5_9BACL</name>
<dbReference type="PATRIC" id="fig|889306.3.peg.323"/>
<reference evidence="1 2" key="1">
    <citation type="submission" date="2015-01" db="EMBL/GenBank/DDBJ databases">
        <title>Genome sequencing of Jeotgalibacillus soli.</title>
        <authorList>
            <person name="Goh K.M."/>
            <person name="Chan K.-G."/>
            <person name="Yaakop A.S."/>
            <person name="Ee R."/>
            <person name="Gan H.M."/>
            <person name="Chan C.S."/>
        </authorList>
    </citation>
    <scope>NUCLEOTIDE SEQUENCE [LARGE SCALE GENOMIC DNA]</scope>
    <source>
        <strain evidence="1 2">P9</strain>
    </source>
</reference>
<organism evidence="1 2">
    <name type="scientific">Jeotgalibacillus soli</name>
    <dbReference type="NCBI Taxonomy" id="889306"/>
    <lineage>
        <taxon>Bacteria</taxon>
        <taxon>Bacillati</taxon>
        <taxon>Bacillota</taxon>
        <taxon>Bacilli</taxon>
        <taxon>Bacillales</taxon>
        <taxon>Caryophanaceae</taxon>
        <taxon>Jeotgalibacillus</taxon>
    </lineage>
</organism>